<organism evidence="1 2">
    <name type="scientific">Sulfurospirillum halorespirans DSM 13726</name>
    <dbReference type="NCBI Taxonomy" id="1193502"/>
    <lineage>
        <taxon>Bacteria</taxon>
        <taxon>Pseudomonadati</taxon>
        <taxon>Campylobacterota</taxon>
        <taxon>Epsilonproteobacteria</taxon>
        <taxon>Campylobacterales</taxon>
        <taxon>Sulfurospirillaceae</taxon>
        <taxon>Sulfurospirillum</taxon>
    </lineage>
</organism>
<sequence length="204" mass="23351">MFTERNTTSCTRTSYDTHITHKNTIIVFIGNPLSSSCWINRSITHKIQHYCSDKNIPFSILMGYLKQTSFKKSIFRTSVVKNDTEPACRAVAAARIMLLQKDHNDHTLLHFFTSIQEKFFEQGGDTTHIEFYKNICEAHHLSYDAFVDIFNIISTDVEFNTTKKIGISRFPNLILDQSGMIHPLALASESISFEKITTTIDSFL</sequence>
<dbReference type="AlphaFoldDB" id="A0A1D7TJA0"/>
<evidence type="ECO:0000313" key="2">
    <source>
        <dbReference type="Proteomes" id="UP000094609"/>
    </source>
</evidence>
<evidence type="ECO:0000313" key="1">
    <source>
        <dbReference type="EMBL" id="AOO64944.1"/>
    </source>
</evidence>
<evidence type="ECO:0008006" key="3">
    <source>
        <dbReference type="Google" id="ProtNLM"/>
    </source>
</evidence>
<keyword evidence="2" id="KW-1185">Reference proteome</keyword>
<dbReference type="EMBL" id="CP017111">
    <property type="protein sequence ID" value="AOO64944.1"/>
    <property type="molecule type" value="Genomic_DNA"/>
</dbReference>
<dbReference type="KEGG" id="shal:SHALO_1164"/>
<dbReference type="Gene3D" id="3.40.30.10">
    <property type="entry name" value="Glutaredoxin"/>
    <property type="match status" value="1"/>
</dbReference>
<dbReference type="RefSeq" id="WP_069477772.1">
    <property type="nucleotide sequence ID" value="NZ_CP017111.1"/>
</dbReference>
<name>A0A1D7TJA0_9BACT</name>
<gene>
    <name evidence="1" type="ORF">SHALO_1164</name>
</gene>
<accession>A0A1D7TJA0</accession>
<dbReference type="SUPFAM" id="SSF52833">
    <property type="entry name" value="Thioredoxin-like"/>
    <property type="match status" value="1"/>
</dbReference>
<proteinExistence type="predicted"/>
<dbReference type="Gene3D" id="1.10.472.60">
    <property type="entry name" value="putative protein disulfide isomerase domain"/>
    <property type="match status" value="1"/>
</dbReference>
<dbReference type="Proteomes" id="UP000094609">
    <property type="component" value="Chromosome"/>
</dbReference>
<protein>
    <recommendedName>
        <fullName evidence="3">Thioredoxin-like fold domain-containing protein</fullName>
    </recommendedName>
</protein>
<dbReference type="InterPro" id="IPR036249">
    <property type="entry name" value="Thioredoxin-like_sf"/>
</dbReference>
<reference evidence="2" key="1">
    <citation type="submission" date="2016-08" db="EMBL/GenBank/DDBJ databases">
        <title>Complete genome sequence of the organohalide-respiring Epsilonproteobacterium Sulfurospirillum halorespirans.</title>
        <authorList>
            <person name="Goris T."/>
            <person name="Zimmermann J."/>
            <person name="Schenz B."/>
            <person name="Lemos M."/>
            <person name="Hackermueller J."/>
            <person name="Diekert G."/>
        </authorList>
    </citation>
    <scope>NUCLEOTIDE SEQUENCE [LARGE SCALE GENOMIC DNA]</scope>
    <source>
        <strain>DSM 13726</strain>
        <strain evidence="2">PCE-M2</strain>
    </source>
</reference>